<dbReference type="AlphaFoldDB" id="A0A6B2LY82"/>
<feature type="signal peptide" evidence="5">
    <location>
        <begin position="1"/>
        <end position="22"/>
    </location>
</feature>
<evidence type="ECO:0000256" key="2">
    <source>
        <dbReference type="ARBA" id="ARBA00022723"/>
    </source>
</evidence>
<keyword evidence="4" id="KW-0106">Calcium</keyword>
<reference evidence="7 8" key="1">
    <citation type="submission" date="2020-02" db="EMBL/GenBank/DDBJ databases">
        <title>Albibacoteraceae fam. nov., the first described family within the subdivision 4 Verrucomicrobia.</title>
        <authorList>
            <person name="Xi F."/>
        </authorList>
    </citation>
    <scope>NUCLEOTIDE SEQUENCE [LARGE SCALE GENOMIC DNA]</scope>
    <source>
        <strain evidence="7 8">CK1056</strain>
    </source>
</reference>
<sequence length="519" mass="56306">MKNIHKTLLLLGSMAGLSASFAETPNIIIIYADDVGYGDLGCYGATGVDTPNLDMLAESGVRFTSAYATAATCTPSRYSLLTGEYAFRNDDAVILPGNAPLIIDPAKPTIASLLKSNGYATGLVGKWHIGLGSPSEPLDWNGEIAPGPREVGFDYSFHMAATGDRVPSVYIENGRVIGLDSGDPMEVNYQEPVGNDPTGISHPQLLRTQADEQHAKTIVDGTSRIGYMNGGNSARWTDTEMPDIFLGKAVEFIESNVEEPFFLYYAMHENHVPRLPHPRFRGASSLGVRGDALVQMDWSIGHLLEVLKVNGLDENTLIIFTSDNGPVLYDGYYDGAMQLNKEHRPSGPWRGGKYSAWEGGTRMPFITYWPGTVESSISDALISQVDLLASLAALTGVEVPEERATDSQNLLDALLGKTEVGREYLIEQAVKMEAIRKGPWKYVPEGEVTNRGKIGKFYTDTIAAPGALFYLPEDPGEENNLAHLYPAKVEELKALLDKEVGAKSARASTRDQLGGAVNK</sequence>
<dbReference type="Proteomes" id="UP000478417">
    <property type="component" value="Unassembled WGS sequence"/>
</dbReference>
<dbReference type="RefSeq" id="WP_163961560.1">
    <property type="nucleotide sequence ID" value="NZ_JAAGNX010000001.1"/>
</dbReference>
<protein>
    <submittedName>
        <fullName evidence="7">Arylsulfatase</fullName>
    </submittedName>
</protein>
<evidence type="ECO:0000313" key="7">
    <source>
        <dbReference type="EMBL" id="NDV61019.1"/>
    </source>
</evidence>
<dbReference type="InterPro" id="IPR000917">
    <property type="entry name" value="Sulfatase_N"/>
</dbReference>
<dbReference type="GO" id="GO:0046872">
    <property type="term" value="F:metal ion binding"/>
    <property type="evidence" value="ECO:0007669"/>
    <property type="project" value="UniProtKB-KW"/>
</dbReference>
<gene>
    <name evidence="7" type="ORF">G0Q06_00995</name>
</gene>
<keyword evidence="2" id="KW-0479">Metal-binding</keyword>
<feature type="chain" id="PRO_5025602461" evidence="5">
    <location>
        <begin position="23"/>
        <end position="519"/>
    </location>
</feature>
<dbReference type="InterPro" id="IPR050738">
    <property type="entry name" value="Sulfatase"/>
</dbReference>
<evidence type="ECO:0000256" key="1">
    <source>
        <dbReference type="ARBA" id="ARBA00008779"/>
    </source>
</evidence>
<comment type="similarity">
    <text evidence="1">Belongs to the sulfatase family.</text>
</comment>
<feature type="domain" description="Sulfatase N-terminal" evidence="6">
    <location>
        <begin position="25"/>
        <end position="397"/>
    </location>
</feature>
<comment type="caution">
    <text evidence="7">The sequence shown here is derived from an EMBL/GenBank/DDBJ whole genome shotgun (WGS) entry which is preliminary data.</text>
</comment>
<dbReference type="GO" id="GO:0004065">
    <property type="term" value="F:arylsulfatase activity"/>
    <property type="evidence" value="ECO:0007669"/>
    <property type="project" value="TreeGrafter"/>
</dbReference>
<keyword evidence="8" id="KW-1185">Reference proteome</keyword>
<dbReference type="InterPro" id="IPR024607">
    <property type="entry name" value="Sulfatase_CS"/>
</dbReference>
<evidence type="ECO:0000259" key="6">
    <source>
        <dbReference type="Pfam" id="PF00884"/>
    </source>
</evidence>
<evidence type="ECO:0000256" key="5">
    <source>
        <dbReference type="SAM" id="SignalP"/>
    </source>
</evidence>
<dbReference type="InterPro" id="IPR017850">
    <property type="entry name" value="Alkaline_phosphatase_core_sf"/>
</dbReference>
<dbReference type="PROSITE" id="PS00149">
    <property type="entry name" value="SULFATASE_2"/>
    <property type="match status" value="1"/>
</dbReference>
<dbReference type="PANTHER" id="PTHR42693:SF53">
    <property type="entry name" value="ENDO-4-O-SULFATASE"/>
    <property type="match status" value="1"/>
</dbReference>
<dbReference type="Gene3D" id="3.30.1120.10">
    <property type="match status" value="1"/>
</dbReference>
<name>A0A6B2LY82_9BACT</name>
<keyword evidence="3" id="KW-0378">Hydrolase</keyword>
<dbReference type="PROSITE" id="PS00523">
    <property type="entry name" value="SULFATASE_1"/>
    <property type="match status" value="1"/>
</dbReference>
<dbReference type="EMBL" id="JAAGNX010000001">
    <property type="protein sequence ID" value="NDV61019.1"/>
    <property type="molecule type" value="Genomic_DNA"/>
</dbReference>
<dbReference type="CDD" id="cd16143">
    <property type="entry name" value="ARS_like"/>
    <property type="match status" value="1"/>
</dbReference>
<proteinExistence type="inferred from homology"/>
<keyword evidence="5" id="KW-0732">Signal</keyword>
<organism evidence="7 8">
    <name type="scientific">Oceanipulchritudo coccoides</name>
    <dbReference type="NCBI Taxonomy" id="2706888"/>
    <lineage>
        <taxon>Bacteria</taxon>
        <taxon>Pseudomonadati</taxon>
        <taxon>Verrucomicrobiota</taxon>
        <taxon>Opitutia</taxon>
        <taxon>Puniceicoccales</taxon>
        <taxon>Oceanipulchritudinaceae</taxon>
        <taxon>Oceanipulchritudo</taxon>
    </lineage>
</organism>
<dbReference type="PANTHER" id="PTHR42693">
    <property type="entry name" value="ARYLSULFATASE FAMILY MEMBER"/>
    <property type="match status" value="1"/>
</dbReference>
<evidence type="ECO:0000256" key="3">
    <source>
        <dbReference type="ARBA" id="ARBA00022801"/>
    </source>
</evidence>
<evidence type="ECO:0000313" key="8">
    <source>
        <dbReference type="Proteomes" id="UP000478417"/>
    </source>
</evidence>
<dbReference type="SUPFAM" id="SSF53649">
    <property type="entry name" value="Alkaline phosphatase-like"/>
    <property type="match status" value="1"/>
</dbReference>
<dbReference type="Pfam" id="PF00884">
    <property type="entry name" value="Sulfatase"/>
    <property type="match status" value="1"/>
</dbReference>
<evidence type="ECO:0000256" key="4">
    <source>
        <dbReference type="ARBA" id="ARBA00022837"/>
    </source>
</evidence>
<dbReference type="Gene3D" id="3.40.720.10">
    <property type="entry name" value="Alkaline Phosphatase, subunit A"/>
    <property type="match status" value="1"/>
</dbReference>
<accession>A0A6B2LY82</accession>